<dbReference type="GO" id="GO:0045259">
    <property type="term" value="C:proton-transporting ATP synthase complex"/>
    <property type="evidence" value="ECO:0007669"/>
    <property type="project" value="UniProtKB-UniRule"/>
</dbReference>
<comment type="function">
    <text evidence="11">Subunit e, of the mitochondrial membrane ATP synthase complex (F(1)F(0) ATP synthase or Complex V) that produces ATP from ADP in the presence of a proton gradient across the membrane which is generated by electron transport complexes of the respiratory chain. ATP synthase complex consist of a soluble F(1) head domain - the catalytic core - and a membrane F(1) domain - the membrane proton channel. These two domains are linked by a central stalk rotating inside the F(1) region and a stationary peripheral stalk. During catalysis, ATP synthesis in the catalytic domain of F(1) is coupled via a rotary mechanism of the central stalk subunits to proton translocation. In vivo, can only synthesize ATP although its ATP hydrolase activity can be activated artificially in vitro. Part of the complex F(0) domain.</text>
</comment>
<accession>A0A9Q3DKW8</accession>
<keyword evidence="4 11" id="KW-0138">CF(0)</keyword>
<keyword evidence="7 11" id="KW-0406">Ion transport</keyword>
<keyword evidence="9" id="KW-0472">Membrane</keyword>
<keyword evidence="3 11" id="KW-0813">Transport</keyword>
<dbReference type="AlphaFoldDB" id="A0A9Q3DKW8"/>
<evidence type="ECO:0000256" key="3">
    <source>
        <dbReference type="ARBA" id="ARBA00022448"/>
    </source>
</evidence>
<evidence type="ECO:0000256" key="10">
    <source>
        <dbReference type="ARBA" id="ARBA00023310"/>
    </source>
</evidence>
<dbReference type="EMBL" id="AVOT02018888">
    <property type="protein sequence ID" value="MBW0506116.1"/>
    <property type="molecule type" value="Genomic_DNA"/>
</dbReference>
<evidence type="ECO:0000256" key="1">
    <source>
        <dbReference type="ARBA" id="ARBA00004273"/>
    </source>
</evidence>
<keyword evidence="13" id="KW-1185">Reference proteome</keyword>
<gene>
    <name evidence="12" type="ORF">O181_045831</name>
</gene>
<comment type="caution">
    <text evidence="12">The sequence shown here is derived from an EMBL/GenBank/DDBJ whole genome shotgun (WGS) entry which is preliminary data.</text>
</comment>
<organism evidence="12 13">
    <name type="scientific">Austropuccinia psidii MF-1</name>
    <dbReference type="NCBI Taxonomy" id="1389203"/>
    <lineage>
        <taxon>Eukaryota</taxon>
        <taxon>Fungi</taxon>
        <taxon>Dikarya</taxon>
        <taxon>Basidiomycota</taxon>
        <taxon>Pucciniomycotina</taxon>
        <taxon>Pucciniomycetes</taxon>
        <taxon>Pucciniales</taxon>
        <taxon>Sphaerophragmiaceae</taxon>
        <taxon>Austropuccinia</taxon>
    </lineage>
</organism>
<evidence type="ECO:0000256" key="5">
    <source>
        <dbReference type="ARBA" id="ARBA00022781"/>
    </source>
</evidence>
<evidence type="ECO:0000256" key="6">
    <source>
        <dbReference type="ARBA" id="ARBA00022792"/>
    </source>
</evidence>
<evidence type="ECO:0000256" key="11">
    <source>
        <dbReference type="RuleBase" id="RU367005"/>
    </source>
</evidence>
<evidence type="ECO:0000256" key="2">
    <source>
        <dbReference type="ARBA" id="ARBA00007333"/>
    </source>
</evidence>
<evidence type="ECO:0000256" key="9">
    <source>
        <dbReference type="ARBA" id="ARBA00023136"/>
    </source>
</evidence>
<dbReference type="InterPro" id="IPR008386">
    <property type="entry name" value="ATP_synth_F0_esu_mt"/>
</dbReference>
<evidence type="ECO:0000256" key="8">
    <source>
        <dbReference type="ARBA" id="ARBA00023128"/>
    </source>
</evidence>
<dbReference type="GO" id="GO:0005743">
    <property type="term" value="C:mitochondrial inner membrane"/>
    <property type="evidence" value="ECO:0007669"/>
    <property type="project" value="UniProtKB-SubCell"/>
</dbReference>
<dbReference type="GO" id="GO:0015986">
    <property type="term" value="P:proton motive force-driven ATP synthesis"/>
    <property type="evidence" value="ECO:0007669"/>
    <property type="project" value="InterPro"/>
</dbReference>
<comment type="subunit">
    <text evidence="11">F-type ATPases have 2 components, CF(1) - the catalytic core - and CF(0) - the membrane proton channel. CF(1) and CF(0) have multiple subunits.</text>
</comment>
<keyword evidence="5 11" id="KW-0375">Hydrogen ion transport</keyword>
<evidence type="ECO:0000256" key="7">
    <source>
        <dbReference type="ARBA" id="ARBA00023065"/>
    </source>
</evidence>
<protein>
    <recommendedName>
        <fullName evidence="11">ATP synthase F(0) complex subunit e, mitochondrial</fullName>
    </recommendedName>
</protein>
<name>A0A9Q3DKW8_9BASI</name>
<comment type="similarity">
    <text evidence="2 11">Belongs to the ATPase e subunit family.</text>
</comment>
<dbReference type="Proteomes" id="UP000765509">
    <property type="component" value="Unassembled WGS sequence"/>
</dbReference>
<keyword evidence="10 11" id="KW-0066">ATP synthesis</keyword>
<sequence length="91" mass="10214">MSPSATINVARYSALTAGIFYGIIHRRSLQSQHDKHQYQAEVHKREVWVEEAKKAWKSQQLAKLTGGSVVTDPESPSFDLEAFLNQLATTN</sequence>
<keyword evidence="6 11" id="KW-0999">Mitochondrion inner membrane</keyword>
<keyword evidence="8 11" id="KW-0496">Mitochondrion</keyword>
<proteinExistence type="inferred from homology"/>
<evidence type="ECO:0000313" key="13">
    <source>
        <dbReference type="Proteomes" id="UP000765509"/>
    </source>
</evidence>
<dbReference type="Pfam" id="PF05680">
    <property type="entry name" value="ATP-synt_E"/>
    <property type="match status" value="1"/>
</dbReference>
<reference evidence="12" key="1">
    <citation type="submission" date="2021-03" db="EMBL/GenBank/DDBJ databases">
        <title>Draft genome sequence of rust myrtle Austropuccinia psidii MF-1, a brazilian biotype.</title>
        <authorList>
            <person name="Quecine M.C."/>
            <person name="Pachon D.M.R."/>
            <person name="Bonatelli M.L."/>
            <person name="Correr F.H."/>
            <person name="Franceschini L.M."/>
            <person name="Leite T.F."/>
            <person name="Margarido G.R.A."/>
            <person name="Almeida C.A."/>
            <person name="Ferrarezi J.A."/>
            <person name="Labate C.A."/>
        </authorList>
    </citation>
    <scope>NUCLEOTIDE SEQUENCE</scope>
    <source>
        <strain evidence="12">MF-1</strain>
    </source>
</reference>
<dbReference type="OrthoDB" id="2125027at2759"/>
<comment type="subcellular location">
    <subcellularLocation>
        <location evidence="1 11">Mitochondrion inner membrane</location>
    </subcellularLocation>
</comment>
<evidence type="ECO:0000313" key="12">
    <source>
        <dbReference type="EMBL" id="MBW0506116.1"/>
    </source>
</evidence>
<dbReference type="GO" id="GO:0015078">
    <property type="term" value="F:proton transmembrane transporter activity"/>
    <property type="evidence" value="ECO:0007669"/>
    <property type="project" value="InterPro"/>
</dbReference>
<evidence type="ECO:0000256" key="4">
    <source>
        <dbReference type="ARBA" id="ARBA00022547"/>
    </source>
</evidence>